<dbReference type="InterPro" id="IPR018580">
    <property type="entry name" value="Uncharacterised_YfhO"/>
</dbReference>
<dbReference type="AlphaFoldDB" id="A0A1F8ARN4"/>
<feature type="transmembrane region" description="Helical" evidence="1">
    <location>
        <begin position="322"/>
        <end position="339"/>
    </location>
</feature>
<comment type="caution">
    <text evidence="2">The sequence shown here is derived from an EMBL/GenBank/DDBJ whole genome shotgun (WGS) entry which is preliminary data.</text>
</comment>
<reference evidence="2 3" key="1">
    <citation type="journal article" date="2016" name="Nat. Commun.">
        <title>Thousands of microbial genomes shed light on interconnected biogeochemical processes in an aquifer system.</title>
        <authorList>
            <person name="Anantharaman K."/>
            <person name="Brown C.T."/>
            <person name="Hug L.A."/>
            <person name="Sharon I."/>
            <person name="Castelle C.J."/>
            <person name="Probst A.J."/>
            <person name="Thomas B.C."/>
            <person name="Singh A."/>
            <person name="Wilkins M.J."/>
            <person name="Karaoz U."/>
            <person name="Brodie E.L."/>
            <person name="Williams K.H."/>
            <person name="Hubbard S.S."/>
            <person name="Banfield J.F."/>
        </authorList>
    </citation>
    <scope>NUCLEOTIDE SEQUENCE [LARGE SCALE GENOMIC DNA]</scope>
</reference>
<dbReference type="Proteomes" id="UP000178603">
    <property type="component" value="Unassembled WGS sequence"/>
</dbReference>
<keyword evidence="1" id="KW-0812">Transmembrane</keyword>
<feature type="transmembrane region" description="Helical" evidence="1">
    <location>
        <begin position="246"/>
        <end position="266"/>
    </location>
</feature>
<feature type="transmembrane region" description="Helical" evidence="1">
    <location>
        <begin position="471"/>
        <end position="487"/>
    </location>
</feature>
<feature type="transmembrane region" description="Helical" evidence="1">
    <location>
        <begin position="414"/>
        <end position="434"/>
    </location>
</feature>
<evidence type="ECO:0000256" key="1">
    <source>
        <dbReference type="SAM" id="Phobius"/>
    </source>
</evidence>
<keyword evidence="1" id="KW-0472">Membrane</keyword>
<feature type="transmembrane region" description="Helical" evidence="1">
    <location>
        <begin position="729"/>
        <end position="746"/>
    </location>
</feature>
<feature type="transmembrane region" description="Helical" evidence="1">
    <location>
        <begin position="212"/>
        <end position="240"/>
    </location>
</feature>
<feature type="transmembrane region" description="Helical" evidence="1">
    <location>
        <begin position="132"/>
        <end position="151"/>
    </location>
</feature>
<accession>A0A1F8ARN4</accession>
<feature type="transmembrane region" description="Helical" evidence="1">
    <location>
        <begin position="382"/>
        <end position="402"/>
    </location>
</feature>
<evidence type="ECO:0008006" key="4">
    <source>
        <dbReference type="Google" id="ProtNLM"/>
    </source>
</evidence>
<protein>
    <recommendedName>
        <fullName evidence="4">Membrane protein 6-pyruvoyl-tetrahydropterin synthase-related domain-containing protein</fullName>
    </recommendedName>
</protein>
<dbReference type="Pfam" id="PF09586">
    <property type="entry name" value="YfhO"/>
    <property type="match status" value="2"/>
</dbReference>
<evidence type="ECO:0000313" key="2">
    <source>
        <dbReference type="EMBL" id="OGM54270.1"/>
    </source>
</evidence>
<feature type="transmembrane region" description="Helical" evidence="1">
    <location>
        <begin position="12"/>
        <end position="34"/>
    </location>
</feature>
<organism evidence="2 3">
    <name type="scientific">Candidatus Woesebacteria bacterium RIFCSPHIGHO2_12_FULL_41_24</name>
    <dbReference type="NCBI Taxonomy" id="1802510"/>
    <lineage>
        <taxon>Bacteria</taxon>
        <taxon>Candidatus Woeseibacteriota</taxon>
    </lineage>
</organism>
<proteinExistence type="predicted"/>
<feature type="transmembrane region" description="Helical" evidence="1">
    <location>
        <begin position="160"/>
        <end position="178"/>
    </location>
</feature>
<keyword evidence="1" id="KW-1133">Transmembrane helix</keyword>
<feature type="transmembrane region" description="Helical" evidence="1">
    <location>
        <begin position="348"/>
        <end position="370"/>
    </location>
</feature>
<dbReference type="PANTHER" id="PTHR38454">
    <property type="entry name" value="INTEGRAL MEMBRANE PROTEIN-RELATED"/>
    <property type="match status" value="1"/>
</dbReference>
<dbReference type="EMBL" id="MGGW01000016">
    <property type="protein sequence ID" value="OGM54270.1"/>
    <property type="molecule type" value="Genomic_DNA"/>
</dbReference>
<feature type="transmembrane region" description="Helical" evidence="1">
    <location>
        <begin position="446"/>
        <end position="464"/>
    </location>
</feature>
<name>A0A1F8ARN4_9BACT</name>
<gene>
    <name evidence="2" type="ORF">A3E44_01935</name>
</gene>
<sequence>MRDLKKKLLTFLVKEKFLVLTLLVCFVFYFPVFFQNKVALPVDALVGAHLPWTEVNWPGYPTGVPIKNLEITDAISQFYPWRSLAGEFWRNLTAPLWNPYILNGTPFLATLHSASLYPLNVVYLLFGNIDSWNILVMSQTFLAAIFTYLLLKKLNLDRKACFLGAVAFAFSGYMIAWLEFATGPHAGLWLPLLLYFLLVLKEKKSALIPISVIVFFVFSAGDFQVPLYVAAIYFCFSLYISRESSFLLRSVFAFIVGLLLSAVQLLPTLELFANSIRGDDPYISDYFYGILHWEKIVNFIWPDFFGNVVTGNYWGKFGFHEYMGFVGVVALIFVLFSLFTRKQKYEKFFVMTLIVTLLFLFPFPTALLPYKLKLPGLSTSSASRLLFVADFCLSVLAAYGLTKWIRIKKQSLNKIVTTLLILTVVVGVMVIVLAKVQPEQAKNLAVALKNMIPATFVLITVFVFSRNKKIGVYLFIFLAVCEMLWYARKNTPFSPRQFVFPQTQTTKFLQENLSEYRFVSGIPLNLHMPYKLNSPEGYDPIYPRANAQWLSLVNFSNKENLSRRYGIVHYFDSEFLDYAGVKYVLDYRKNQYGAPAEKGDYAKGIETNRYKEVFKEGRLSIFENMNVLPKIWITPKFEFKDDQLILVPQQDVVFEVTDFKQGLNEMEFNISTNKNGYLFLSETFYPGWRALVDGIEVEIKKADDLFQSVEIQQGNHSVDFQYYPNSFKIGKYLFIFGALLIFLYYLNEKRTEKRE</sequence>
<evidence type="ECO:0000313" key="3">
    <source>
        <dbReference type="Proteomes" id="UP000178603"/>
    </source>
</evidence>
<dbReference type="PANTHER" id="PTHR38454:SF1">
    <property type="entry name" value="INTEGRAL MEMBRANE PROTEIN"/>
    <property type="match status" value="1"/>
</dbReference>